<organism evidence="2 3">
    <name type="scientific">Periplaneta americana</name>
    <name type="common">American cockroach</name>
    <name type="synonym">Blatta americana</name>
    <dbReference type="NCBI Taxonomy" id="6978"/>
    <lineage>
        <taxon>Eukaryota</taxon>
        <taxon>Metazoa</taxon>
        <taxon>Ecdysozoa</taxon>
        <taxon>Arthropoda</taxon>
        <taxon>Hexapoda</taxon>
        <taxon>Insecta</taxon>
        <taxon>Pterygota</taxon>
        <taxon>Neoptera</taxon>
        <taxon>Polyneoptera</taxon>
        <taxon>Dictyoptera</taxon>
        <taxon>Blattodea</taxon>
        <taxon>Blattoidea</taxon>
        <taxon>Blattidae</taxon>
        <taxon>Blattinae</taxon>
        <taxon>Periplaneta</taxon>
    </lineage>
</organism>
<feature type="compositionally biased region" description="Acidic residues" evidence="1">
    <location>
        <begin position="28"/>
        <end position="37"/>
    </location>
</feature>
<feature type="region of interest" description="Disordered" evidence="1">
    <location>
        <begin position="1"/>
        <end position="37"/>
    </location>
</feature>
<dbReference type="EMBL" id="JAJSOF020000011">
    <property type="protein sequence ID" value="KAJ4444329.1"/>
    <property type="molecule type" value="Genomic_DNA"/>
</dbReference>
<accession>A0ABQ8TCN9</accession>
<comment type="caution">
    <text evidence="2">The sequence shown here is derived from an EMBL/GenBank/DDBJ whole genome shotgun (WGS) entry which is preliminary data.</text>
</comment>
<evidence type="ECO:0000256" key="1">
    <source>
        <dbReference type="SAM" id="MobiDB-lite"/>
    </source>
</evidence>
<proteinExistence type="predicted"/>
<protein>
    <submittedName>
        <fullName evidence="2">Uncharacterized protein</fullName>
    </submittedName>
</protein>
<reference evidence="2 3" key="1">
    <citation type="journal article" date="2022" name="Allergy">
        <title>Genome assembly and annotation of Periplaneta americana reveal a comprehensive cockroach allergen profile.</title>
        <authorList>
            <person name="Wang L."/>
            <person name="Xiong Q."/>
            <person name="Saelim N."/>
            <person name="Wang L."/>
            <person name="Nong W."/>
            <person name="Wan A.T."/>
            <person name="Shi M."/>
            <person name="Liu X."/>
            <person name="Cao Q."/>
            <person name="Hui J.H.L."/>
            <person name="Sookrung N."/>
            <person name="Leung T.F."/>
            <person name="Tungtrongchitr A."/>
            <person name="Tsui S.K.W."/>
        </authorList>
    </citation>
    <scope>NUCLEOTIDE SEQUENCE [LARGE SCALE GENOMIC DNA]</scope>
    <source>
        <strain evidence="2">PWHHKU_190912</strain>
    </source>
</reference>
<name>A0ABQ8TCN9_PERAM</name>
<evidence type="ECO:0000313" key="3">
    <source>
        <dbReference type="Proteomes" id="UP001148838"/>
    </source>
</evidence>
<gene>
    <name evidence="2" type="ORF">ANN_06121</name>
</gene>
<keyword evidence="3" id="KW-1185">Reference proteome</keyword>
<sequence length="106" mass="11825">MAGLCEGGNELPGSLKASKSRKSFRVIDDDDDDDDDDDGFNGLGVSYFDCSVLLVSPLVFHELSGDLMDALEGMVNGRRVRSRRRYQMIDDIKIWGSYAETKEGRK</sequence>
<evidence type="ECO:0000313" key="2">
    <source>
        <dbReference type="EMBL" id="KAJ4444329.1"/>
    </source>
</evidence>
<dbReference type="Proteomes" id="UP001148838">
    <property type="component" value="Unassembled WGS sequence"/>
</dbReference>